<reference evidence="4" key="2">
    <citation type="journal article" date="2023" name="Plants (Basel)">
        <title>Annotation of the Turnera subulata (Passifloraceae) Draft Genome Reveals the S-Locus Evolved after the Divergence of Turneroideae from Passifloroideae in a Stepwise Manner.</title>
        <authorList>
            <person name="Henning P.M."/>
            <person name="Roalson E.H."/>
            <person name="Mir W."/>
            <person name="McCubbin A.G."/>
            <person name="Shore J.S."/>
        </authorList>
    </citation>
    <scope>NUCLEOTIDE SEQUENCE</scope>
    <source>
        <strain evidence="4">F60SS</strain>
    </source>
</reference>
<dbReference type="PROSITE" id="PS50158">
    <property type="entry name" value="ZF_CCHC"/>
    <property type="match status" value="1"/>
</dbReference>
<evidence type="ECO:0000256" key="1">
    <source>
        <dbReference type="PROSITE-ProRule" id="PRU00047"/>
    </source>
</evidence>
<feature type="compositionally biased region" description="Low complexity" evidence="2">
    <location>
        <begin position="71"/>
        <end position="81"/>
    </location>
</feature>
<feature type="compositionally biased region" description="Polar residues" evidence="2">
    <location>
        <begin position="329"/>
        <end position="349"/>
    </location>
</feature>
<keyword evidence="1" id="KW-0862">Zinc</keyword>
<protein>
    <recommendedName>
        <fullName evidence="3">CCHC-type domain-containing protein</fullName>
    </recommendedName>
</protein>
<dbReference type="InterPro" id="IPR001878">
    <property type="entry name" value="Znf_CCHC"/>
</dbReference>
<feature type="region of interest" description="Disordered" evidence="2">
    <location>
        <begin position="105"/>
        <end position="143"/>
    </location>
</feature>
<evidence type="ECO:0000313" key="5">
    <source>
        <dbReference type="Proteomes" id="UP001141552"/>
    </source>
</evidence>
<sequence length="437" mass="47145">MVRIDHNTEDALRGRYARVALEIDLMKPLQSQVFVDDRWFHISYENIPDICFTCGLVGHSMASCPTASTGPPHAHPTVAPTVPAPVPPVSTPLTSQPRGEWMVAAPRQRRQPGAGATQQQRDPMTNKATGPSRGGNSSANSGSHFDVLTDYITVERPVDDVVDHAHPSIETNMEGTVDDSGVSIEVISGISSTQIAKNLGAVEGNQVWPATTQSASTSTSLPIPKFQDANITPDPIAKPTQMTLTKNPPQAHTMPKTKSITQTHTMPETEPKTVPFPQMTFDQPKRIETQTTTPMAFSQLKITDHKSMQSHATSSHGKLQRAKKLKNSMPYSRDSNQDTSLLSQASPTAPVSANFASTQYTFSRLLEKVAVDHGRVKPMDMSFDTLGMGHSDFIDKGLMRANAAVVTEQGAAAPLPTIPPLKDADKSSLTGSPILDS</sequence>
<proteinExistence type="predicted"/>
<feature type="region of interest" description="Disordered" evidence="2">
    <location>
        <begin position="65"/>
        <end position="85"/>
    </location>
</feature>
<keyword evidence="5" id="KW-1185">Reference proteome</keyword>
<feature type="compositionally biased region" description="Polar residues" evidence="2">
    <location>
        <begin position="116"/>
        <end position="129"/>
    </location>
</feature>
<feature type="region of interest" description="Disordered" evidence="2">
    <location>
        <begin position="241"/>
        <end position="278"/>
    </location>
</feature>
<feature type="compositionally biased region" description="Low complexity" evidence="2">
    <location>
        <begin position="130"/>
        <end position="143"/>
    </location>
</feature>
<dbReference type="GO" id="GO:0003676">
    <property type="term" value="F:nucleic acid binding"/>
    <property type="evidence" value="ECO:0007669"/>
    <property type="project" value="InterPro"/>
</dbReference>
<dbReference type="GO" id="GO:0008270">
    <property type="term" value="F:zinc ion binding"/>
    <property type="evidence" value="ECO:0007669"/>
    <property type="project" value="UniProtKB-KW"/>
</dbReference>
<evidence type="ECO:0000256" key="2">
    <source>
        <dbReference type="SAM" id="MobiDB-lite"/>
    </source>
</evidence>
<dbReference type="AlphaFoldDB" id="A0A9Q0FPD4"/>
<reference evidence="4" key="1">
    <citation type="submission" date="2022-02" db="EMBL/GenBank/DDBJ databases">
        <authorList>
            <person name="Henning P.M."/>
            <person name="McCubbin A.G."/>
            <person name="Shore J.S."/>
        </authorList>
    </citation>
    <scope>NUCLEOTIDE SEQUENCE</scope>
    <source>
        <strain evidence="4">F60SS</strain>
        <tissue evidence="4">Leaves</tissue>
    </source>
</reference>
<evidence type="ECO:0000313" key="4">
    <source>
        <dbReference type="EMBL" id="KAJ4834021.1"/>
    </source>
</evidence>
<feature type="compositionally biased region" description="Polar residues" evidence="2">
    <location>
        <begin position="241"/>
        <end position="266"/>
    </location>
</feature>
<organism evidence="4 5">
    <name type="scientific">Turnera subulata</name>
    <dbReference type="NCBI Taxonomy" id="218843"/>
    <lineage>
        <taxon>Eukaryota</taxon>
        <taxon>Viridiplantae</taxon>
        <taxon>Streptophyta</taxon>
        <taxon>Embryophyta</taxon>
        <taxon>Tracheophyta</taxon>
        <taxon>Spermatophyta</taxon>
        <taxon>Magnoliopsida</taxon>
        <taxon>eudicotyledons</taxon>
        <taxon>Gunneridae</taxon>
        <taxon>Pentapetalae</taxon>
        <taxon>rosids</taxon>
        <taxon>fabids</taxon>
        <taxon>Malpighiales</taxon>
        <taxon>Passifloraceae</taxon>
        <taxon>Turnera</taxon>
    </lineage>
</organism>
<feature type="region of interest" description="Disordered" evidence="2">
    <location>
        <begin position="305"/>
        <end position="349"/>
    </location>
</feature>
<feature type="domain" description="CCHC-type" evidence="3">
    <location>
        <begin position="51"/>
        <end position="65"/>
    </location>
</feature>
<dbReference type="OrthoDB" id="1096772at2759"/>
<keyword evidence="1" id="KW-0479">Metal-binding</keyword>
<name>A0A9Q0FPD4_9ROSI</name>
<dbReference type="EMBL" id="JAKUCV010004797">
    <property type="protein sequence ID" value="KAJ4834021.1"/>
    <property type="molecule type" value="Genomic_DNA"/>
</dbReference>
<feature type="region of interest" description="Disordered" evidence="2">
    <location>
        <begin position="411"/>
        <end position="437"/>
    </location>
</feature>
<dbReference type="PANTHER" id="PTHR31286:SF99">
    <property type="entry name" value="DUF4283 DOMAIN-CONTAINING PROTEIN"/>
    <property type="match status" value="1"/>
</dbReference>
<accession>A0A9Q0FPD4</accession>
<gene>
    <name evidence="4" type="ORF">Tsubulata_010730</name>
</gene>
<dbReference type="InterPro" id="IPR040256">
    <property type="entry name" value="At4g02000-like"/>
</dbReference>
<keyword evidence="1" id="KW-0863">Zinc-finger</keyword>
<dbReference type="PANTHER" id="PTHR31286">
    <property type="entry name" value="GLYCINE-RICH CELL WALL STRUCTURAL PROTEIN 1.8-LIKE"/>
    <property type="match status" value="1"/>
</dbReference>
<dbReference type="Proteomes" id="UP001141552">
    <property type="component" value="Unassembled WGS sequence"/>
</dbReference>
<comment type="caution">
    <text evidence="4">The sequence shown here is derived from an EMBL/GenBank/DDBJ whole genome shotgun (WGS) entry which is preliminary data.</text>
</comment>
<evidence type="ECO:0000259" key="3">
    <source>
        <dbReference type="PROSITE" id="PS50158"/>
    </source>
</evidence>